<gene>
    <name evidence="2" type="ORF">EVG20_g8869</name>
</gene>
<reference evidence="2 3" key="1">
    <citation type="submission" date="2019-02" db="EMBL/GenBank/DDBJ databases">
        <title>Genome sequencing of the rare red list fungi Dentipellis fragilis.</title>
        <authorList>
            <person name="Buettner E."/>
            <person name="Kellner H."/>
        </authorList>
    </citation>
    <scope>NUCLEOTIDE SEQUENCE [LARGE SCALE GENOMIC DNA]</scope>
    <source>
        <strain evidence="2 3">DSM 105465</strain>
    </source>
</reference>
<protein>
    <submittedName>
        <fullName evidence="2">Uncharacterized protein</fullName>
    </submittedName>
</protein>
<keyword evidence="1" id="KW-1133">Transmembrane helix</keyword>
<keyword evidence="1" id="KW-0472">Membrane</keyword>
<comment type="caution">
    <text evidence="2">The sequence shown here is derived from an EMBL/GenBank/DDBJ whole genome shotgun (WGS) entry which is preliminary data.</text>
</comment>
<organism evidence="2 3">
    <name type="scientific">Dentipellis fragilis</name>
    <dbReference type="NCBI Taxonomy" id="205917"/>
    <lineage>
        <taxon>Eukaryota</taxon>
        <taxon>Fungi</taxon>
        <taxon>Dikarya</taxon>
        <taxon>Basidiomycota</taxon>
        <taxon>Agaricomycotina</taxon>
        <taxon>Agaricomycetes</taxon>
        <taxon>Russulales</taxon>
        <taxon>Hericiaceae</taxon>
        <taxon>Dentipellis</taxon>
    </lineage>
</organism>
<accession>A0A4Y9Y3U9</accession>
<dbReference type="OrthoDB" id="3214103at2759"/>
<evidence type="ECO:0000313" key="2">
    <source>
        <dbReference type="EMBL" id="TFY56598.1"/>
    </source>
</evidence>
<dbReference type="AlphaFoldDB" id="A0A4Y9Y3U9"/>
<feature type="transmembrane region" description="Helical" evidence="1">
    <location>
        <begin position="225"/>
        <end position="242"/>
    </location>
</feature>
<feature type="transmembrane region" description="Helical" evidence="1">
    <location>
        <begin position="191"/>
        <end position="213"/>
    </location>
</feature>
<proteinExistence type="predicted"/>
<sequence>MEDTCSCFDSAPSFSHSVRISRYCVSSAPYFPEGIVHSGHSTASRHKENSAIPLAIEGYICSGMASWFFSSLVFSPRSTAALSCASGGGRARATMAPTSCVVTIVGDPLFPLGLGSLCYGCFTILFILSSNVLLATDKTGHQRKARVLLFLATFLMFSVSTAHLIVFIIYAGMYPRLQHELTPKDLQLSKWLKALILFLPGVNSGLSDIVVAWRAWLLWGRTVRIFLTVWILAGFVAAPVAYRANICYGQIVGFSSSVFNNMVSISLVAYKAWEHRQFVRIQLEERRKRTKIERILLLLVQLGAAYTLAWTLYAVGQFTPVVPLNDVMLVAIVHISLWSQDQSLCAVSKWATAVHLEYLLVTTMR</sequence>
<evidence type="ECO:0000313" key="3">
    <source>
        <dbReference type="Proteomes" id="UP000298327"/>
    </source>
</evidence>
<feature type="transmembrane region" description="Helical" evidence="1">
    <location>
        <begin position="51"/>
        <end position="69"/>
    </location>
</feature>
<keyword evidence="1" id="KW-0812">Transmembrane</keyword>
<evidence type="ECO:0000256" key="1">
    <source>
        <dbReference type="SAM" id="Phobius"/>
    </source>
</evidence>
<dbReference type="EMBL" id="SEOQ01000814">
    <property type="protein sequence ID" value="TFY56598.1"/>
    <property type="molecule type" value="Genomic_DNA"/>
</dbReference>
<name>A0A4Y9Y3U9_9AGAM</name>
<feature type="transmembrane region" description="Helical" evidence="1">
    <location>
        <begin position="294"/>
        <end position="315"/>
    </location>
</feature>
<dbReference type="Proteomes" id="UP000298327">
    <property type="component" value="Unassembled WGS sequence"/>
</dbReference>
<keyword evidence="3" id="KW-1185">Reference proteome</keyword>
<feature type="transmembrane region" description="Helical" evidence="1">
    <location>
        <begin position="112"/>
        <end position="135"/>
    </location>
</feature>
<feature type="transmembrane region" description="Helical" evidence="1">
    <location>
        <begin position="248"/>
        <end position="273"/>
    </location>
</feature>
<feature type="transmembrane region" description="Helical" evidence="1">
    <location>
        <begin position="147"/>
        <end position="171"/>
    </location>
</feature>